<feature type="region of interest" description="Disordered" evidence="1">
    <location>
        <begin position="1"/>
        <end position="84"/>
    </location>
</feature>
<comment type="caution">
    <text evidence="3">The sequence shown here is derived from an EMBL/GenBank/DDBJ whole genome shotgun (WGS) entry which is preliminary data.</text>
</comment>
<feature type="compositionally biased region" description="Basic residues" evidence="1">
    <location>
        <begin position="67"/>
        <end position="84"/>
    </location>
</feature>
<feature type="region of interest" description="Disordered" evidence="1">
    <location>
        <begin position="457"/>
        <end position="479"/>
    </location>
</feature>
<proteinExistence type="predicted"/>
<reference evidence="3" key="1">
    <citation type="submission" date="2022-01" db="EMBL/GenBank/DDBJ databases">
        <title>Comparative genomics reveals a dynamic genome evolution in the ectomycorrhizal milk-cap (Lactarius) mushrooms.</title>
        <authorList>
            <consortium name="DOE Joint Genome Institute"/>
            <person name="Lebreton A."/>
            <person name="Tang N."/>
            <person name="Kuo A."/>
            <person name="LaButti K."/>
            <person name="Drula E."/>
            <person name="Barry K."/>
            <person name="Clum A."/>
            <person name="Lipzen A."/>
            <person name="Mousain D."/>
            <person name="Ng V."/>
            <person name="Wang R."/>
            <person name="Wang X."/>
            <person name="Dai Y."/>
            <person name="Henrissat B."/>
            <person name="Grigoriev I.V."/>
            <person name="Guerin-Laguette A."/>
            <person name="Yu F."/>
            <person name="Martin F.M."/>
        </authorList>
    </citation>
    <scope>NUCLEOTIDE SEQUENCE</scope>
    <source>
        <strain evidence="3">QP</strain>
    </source>
</reference>
<accession>A0AAD4LH57</accession>
<dbReference type="AlphaFoldDB" id="A0AAD4LH57"/>
<evidence type="ECO:0000256" key="2">
    <source>
        <dbReference type="SAM" id="Phobius"/>
    </source>
</evidence>
<feature type="transmembrane region" description="Helical" evidence="2">
    <location>
        <begin position="91"/>
        <end position="109"/>
    </location>
</feature>
<evidence type="ECO:0000313" key="3">
    <source>
        <dbReference type="EMBL" id="KAH8991678.1"/>
    </source>
</evidence>
<gene>
    <name evidence="3" type="ORF">EDB92DRAFT_1860060</name>
</gene>
<sequence>MVVIRRAPAAPKTSSQDAVSLAPATSSSKAKALNLPERPSPLTNGKTSGDSHDGSREDSSRDLEGHRLKKSKGGRRVKNGGKKRRDKRANLVDVLLRYLLLFFTIYSLSVCPQDVALKSPVCRGLSEYRRLILEPYISPIVHTALSHPSISPYVDRVKPYANQAIRIAAPVIVRTQQEWNLRIVPQWNKVVVPQYRRYIVPQYHKYLTPQLERVGDTIRPYLSAIEGRYESLLGPYVRFTISRGIILQRAAQPYILIAADKTYSSYQSARPYMRPVWQHIKRTLKQLLVFLRSQRRQFVDPHVAKIWERIKELSRGDDEVSPGDSRSTAVPYRAPVETPAGSLAVQTHTDSLDGHTSSSAEPPADYATPISIHASVVSTFIPGPSPDAGFAEDVASEVFSPVTTSHVESIPVVAHSSSLEASTPLSATIPSPSPSAPPSVTDDVDLDAFYADIGLNNEEPEEVPESEPVPTEDPPLSEEQLEELRLKKLAETAEKRRDITGRHSKWEEKVEKAIKEQKKSLRRILVAMRKAAVQEFRTNSDVKPAIDQLVENADKLLKGAEAYLANLMKESRPLDEKVTLWTKVLEKVDAKFMSYLRHIEDVVDRWYTSHLEREREQVKLAADTVRDIADSGQADVGYDYIWLADVSHFDWKRYHDLSRKSDNFTDLANSIQNGSHPSPPIDPVPGAIHEFQLEVEDVITGFETRFRHIQRNGLKALESSLEGVDGDEDAEKDTELPQSPEVSILPIPGNDPNSASPISESDFPVVGRGKVEVEEALGRAESVLAGKHAEVAIEDEVDQSAPRLDTPTAAPSSVNPLHAEL</sequence>
<keyword evidence="4" id="KW-1185">Reference proteome</keyword>
<feature type="compositionally biased region" description="Basic and acidic residues" evidence="1">
    <location>
        <begin position="49"/>
        <end position="66"/>
    </location>
</feature>
<feature type="compositionally biased region" description="Polar residues" evidence="1">
    <location>
        <begin position="12"/>
        <end position="29"/>
    </location>
</feature>
<dbReference type="Proteomes" id="UP001201163">
    <property type="component" value="Unassembled WGS sequence"/>
</dbReference>
<evidence type="ECO:0000256" key="1">
    <source>
        <dbReference type="SAM" id="MobiDB-lite"/>
    </source>
</evidence>
<name>A0AAD4LH57_9AGAM</name>
<feature type="region of interest" description="Disordered" evidence="1">
    <location>
        <begin position="721"/>
        <end position="763"/>
    </location>
</feature>
<feature type="region of interest" description="Disordered" evidence="1">
    <location>
        <begin position="795"/>
        <end position="821"/>
    </location>
</feature>
<dbReference type="EMBL" id="JAKELL010000025">
    <property type="protein sequence ID" value="KAH8991678.1"/>
    <property type="molecule type" value="Genomic_DNA"/>
</dbReference>
<keyword evidence="2" id="KW-1133">Transmembrane helix</keyword>
<organism evidence="3 4">
    <name type="scientific">Lactarius akahatsu</name>
    <dbReference type="NCBI Taxonomy" id="416441"/>
    <lineage>
        <taxon>Eukaryota</taxon>
        <taxon>Fungi</taxon>
        <taxon>Dikarya</taxon>
        <taxon>Basidiomycota</taxon>
        <taxon>Agaricomycotina</taxon>
        <taxon>Agaricomycetes</taxon>
        <taxon>Russulales</taxon>
        <taxon>Russulaceae</taxon>
        <taxon>Lactarius</taxon>
    </lineage>
</organism>
<keyword evidence="2" id="KW-0472">Membrane</keyword>
<keyword evidence="2" id="KW-0812">Transmembrane</keyword>
<evidence type="ECO:0000313" key="4">
    <source>
        <dbReference type="Proteomes" id="UP001201163"/>
    </source>
</evidence>
<protein>
    <submittedName>
        <fullName evidence="3">Uncharacterized protein</fullName>
    </submittedName>
</protein>